<feature type="transmembrane region" description="Helical" evidence="2">
    <location>
        <begin position="801"/>
        <end position="824"/>
    </location>
</feature>
<name>A0A7G4AWU0_9CAUD</name>
<dbReference type="InterPro" id="IPR016024">
    <property type="entry name" value="ARM-type_fold"/>
</dbReference>
<feature type="transmembrane region" description="Helical" evidence="2">
    <location>
        <begin position="881"/>
        <end position="901"/>
    </location>
</feature>
<feature type="transmembrane region" description="Helical" evidence="2">
    <location>
        <begin position="856"/>
        <end position="875"/>
    </location>
</feature>
<evidence type="ECO:0000256" key="1">
    <source>
        <dbReference type="SAM" id="Coils"/>
    </source>
</evidence>
<evidence type="ECO:0000313" key="4">
    <source>
        <dbReference type="Proteomes" id="UP000515857"/>
    </source>
</evidence>
<gene>
    <name evidence="3" type="ORF">HUN43_00017</name>
</gene>
<accession>A0A7G4AWU0</accession>
<evidence type="ECO:0000256" key="2">
    <source>
        <dbReference type="SAM" id="Phobius"/>
    </source>
</evidence>
<dbReference type="EMBL" id="MT711978">
    <property type="protein sequence ID" value="QMP84480.1"/>
    <property type="molecule type" value="Genomic_DNA"/>
</dbReference>
<feature type="transmembrane region" description="Helical" evidence="2">
    <location>
        <begin position="951"/>
        <end position="971"/>
    </location>
</feature>
<feature type="transmembrane region" description="Helical" evidence="2">
    <location>
        <begin position="663"/>
        <end position="682"/>
    </location>
</feature>
<feature type="transmembrane region" description="Helical" evidence="2">
    <location>
        <begin position="338"/>
        <end position="357"/>
    </location>
</feature>
<organism evidence="3 4">
    <name type="scientific">Streptomyces phage Endor1</name>
    <dbReference type="NCBI Taxonomy" id="2740181"/>
    <lineage>
        <taxon>Viruses</taxon>
        <taxon>Duplodnaviria</taxon>
        <taxon>Heunggongvirae</taxon>
        <taxon>Uroviricota</taxon>
        <taxon>Caudoviricetes</taxon>
        <taxon>Arquatrovirinae</taxon>
        <taxon>Camvirus</taxon>
        <taxon>Camvirus endor1</taxon>
    </lineage>
</organism>
<feature type="coiled-coil region" evidence="1">
    <location>
        <begin position="217"/>
        <end position="267"/>
    </location>
</feature>
<dbReference type="SUPFAM" id="SSF48371">
    <property type="entry name" value="ARM repeat"/>
    <property type="match status" value="1"/>
</dbReference>
<keyword evidence="2" id="KW-0812">Transmembrane</keyword>
<reference evidence="3 4" key="1">
    <citation type="submission" date="2020-07" db="EMBL/GenBank/DDBJ databases">
        <title>Streptomyces phage Genome sequencing and assembly.</title>
        <authorList>
            <person name="Sharma V."/>
            <person name="Hardy A."/>
            <person name="Frunzke J."/>
        </authorList>
    </citation>
    <scope>NUCLEOTIDE SEQUENCE [LARGE SCALE GENOMIC DNA]</scope>
</reference>
<feature type="transmembrane region" description="Helical" evidence="2">
    <location>
        <begin position="913"/>
        <end position="931"/>
    </location>
</feature>
<sequence>MASPGGTEVGRISIKVLPDTSDFKETLKRDLKRIEKELRLEAKVGADTSELVNEAKAARKKAEAALKDIKVRVDLDDQTSLQRGIKQIQAQLKRMDETEISVGLNRADLNAALDLLDEQLQNVSTLDLKVDRSSMGSVQKALAQIEAQIAEMDEIDLKVKLDRDSLNTARADLMAVMQREADIKVAFDNAEFSALSNKIRKELGELKIRPELDASAVAKAKRDIETAMIKISDLKATITPEMSLREKREVEHQIEELRDKVEKIKSTIEPEVSKSGALAAMAHLAVLSRDRVVNLIPKVSMSAAAGAATAIAALSGARVLGTMFEKLGNVLKNLDKNIPIIGSLATAIAGLAGWGLTASSNLFALSSSLAQIGPAALALPGIFGGLAVGIGASIAAFKDFNKIFPQVKGQMAEMQDQISANFWAQARAPFQDLIDNLLPKFSKNIAASSTLLGDFFGSFATALNGKLGPALGGMFKDFNESIKIATGGTDEMANSITILGTVGAGYLPRLAQWFETINEKFSAWLTKNQENGNLTAWIDTAIVQLKELGGVLKNAGGILAGLGRAAQEAGGSTLAMLNDTLERIHKTVDSPGFQTGLVNVFKAAHTAMNTIATTSGPAIENLFIKLGELLTAVLPQVGQIIGTALAAVASALAQPAVTDGIKALFDGILVAVNALAPAMAPLGQAIGALLQLAGTMLSAFGPLISAVLTPLAQAFTTLVPLIQPLVTLLSGALLGAVQQLTPVFMQLVPVVGQMLGAAFQMIGALLPPIASLFGTILTAVVPLVSALLSGLAPILPVIGQFLGAIVAALQPLIAVALQIISAVLMPLIPIVQEIIANCLPPLQEAFTRLTEALQPFFDALLAIVNFLMPILAPVIGFIVELLAGALVGAIEGVALVLEGLVEFFKGAWDMIVGILKMAWGLIEGIFTGNFSTLKEGWSQFWSGIWNFAKGIWDIILGAIKAFLNIGILGAFGKALSALKALWTAAWGGIRMAGVVVWNMIKGAFTSFGSTLRGIGSSLMSTLRGLFSSGWATVKGVFTSAWTTLKTAVSDGISRVITLVKEIPGKAKSALSSLGSTLMGAGKALIRGLIDGISSMFGSVKSKLGDLTSKLTDWKGPLPKDKVLLYNAGVVIIKGLIKGLESQFDNVKKSLNGLTDQIAKAKMSKAMTARLKKDQAALNKLLTSWDGVNKKLEDAQKKLADLKTAKSDYAANIAQKIVDAANVTNMEGGFTDIVASLKMQVEQARRFADVLGKLKSLGLNQEMFDQLAQAGPQAGMAAAEALANAGKAGVDQVNLLEKQLAEAAGKVGKTASEVMYDNGIRMADGLVKGLEKQANAIENQMIKIADSMVKAIKKALGIHSPSRVMAALGGWVSKGLAKGVKAEATTVIKSLADIAKDVAGYEIEPPTVGQIASAQNVASSVSGALGSSEGGVTKVLNYYAAPGSSLSSEEDLFAAANRARMVGW</sequence>
<protein>
    <submittedName>
        <fullName evidence="3">Tape measure protein</fullName>
    </submittedName>
</protein>
<proteinExistence type="predicted"/>
<dbReference type="Proteomes" id="UP000515857">
    <property type="component" value="Segment"/>
</dbReference>
<feature type="transmembrane region" description="Helical" evidence="2">
    <location>
        <begin position="715"/>
        <end position="737"/>
    </location>
</feature>
<feature type="coiled-coil region" evidence="1">
    <location>
        <begin position="1319"/>
        <end position="1346"/>
    </location>
</feature>
<evidence type="ECO:0000313" key="3">
    <source>
        <dbReference type="EMBL" id="QMP84480.1"/>
    </source>
</evidence>
<feature type="transmembrane region" description="Helical" evidence="2">
    <location>
        <begin position="299"/>
        <end position="317"/>
    </location>
</feature>
<keyword evidence="1" id="KW-0175">Coiled coil</keyword>
<keyword evidence="2" id="KW-0472">Membrane</keyword>
<keyword evidence="2" id="KW-1133">Transmembrane helix</keyword>
<keyword evidence="4" id="KW-1185">Reference proteome</keyword>
<feature type="transmembrane region" description="Helical" evidence="2">
    <location>
        <begin position="377"/>
        <end position="397"/>
    </location>
</feature>
<feature type="coiled-coil region" evidence="1">
    <location>
        <begin position="24"/>
        <end position="72"/>
    </location>
</feature>
<feature type="coiled-coil region" evidence="1">
    <location>
        <begin position="1184"/>
        <end position="1211"/>
    </location>
</feature>